<evidence type="ECO:0000259" key="2">
    <source>
        <dbReference type="Pfam" id="PF12146"/>
    </source>
</evidence>
<dbReference type="GO" id="GO:0016020">
    <property type="term" value="C:membrane"/>
    <property type="evidence" value="ECO:0007669"/>
    <property type="project" value="TreeGrafter"/>
</dbReference>
<evidence type="ECO:0000313" key="4">
    <source>
        <dbReference type="Proteomes" id="UP000613580"/>
    </source>
</evidence>
<dbReference type="Proteomes" id="UP000613580">
    <property type="component" value="Unassembled WGS sequence"/>
</dbReference>
<dbReference type="InterPro" id="IPR029058">
    <property type="entry name" value="AB_hydrolase_fold"/>
</dbReference>
<evidence type="ECO:0000313" key="3">
    <source>
        <dbReference type="EMBL" id="KAF7296202.1"/>
    </source>
</evidence>
<dbReference type="OrthoDB" id="10249433at2759"/>
<name>A0A8H6SDA8_MYCCL</name>
<dbReference type="PANTHER" id="PTHR12277:SF81">
    <property type="entry name" value="PROTEIN ABHD13"/>
    <property type="match status" value="1"/>
</dbReference>
<accession>A0A8H6SDA8</accession>
<keyword evidence="3" id="KW-0378">Hydrolase</keyword>
<dbReference type="Gene3D" id="3.40.50.1820">
    <property type="entry name" value="alpha/beta hydrolase"/>
    <property type="match status" value="1"/>
</dbReference>
<evidence type="ECO:0000256" key="1">
    <source>
        <dbReference type="SAM" id="MobiDB-lite"/>
    </source>
</evidence>
<dbReference type="EMBL" id="JACAZE010000017">
    <property type="protein sequence ID" value="KAF7296202.1"/>
    <property type="molecule type" value="Genomic_DNA"/>
</dbReference>
<comment type="caution">
    <text evidence="3">The sequence shown here is derived from an EMBL/GenBank/DDBJ whole genome shotgun (WGS) entry which is preliminary data.</text>
</comment>
<dbReference type="PANTHER" id="PTHR12277">
    <property type="entry name" value="ALPHA/BETA HYDROLASE DOMAIN-CONTAINING PROTEIN"/>
    <property type="match status" value="1"/>
</dbReference>
<feature type="compositionally biased region" description="Basic and acidic residues" evidence="1">
    <location>
        <begin position="269"/>
        <end position="281"/>
    </location>
</feature>
<proteinExistence type="predicted"/>
<reference evidence="3" key="1">
    <citation type="submission" date="2020-05" db="EMBL/GenBank/DDBJ databases">
        <title>Mycena genomes resolve the evolution of fungal bioluminescence.</title>
        <authorList>
            <person name="Tsai I.J."/>
        </authorList>
    </citation>
    <scope>NUCLEOTIDE SEQUENCE</scope>
    <source>
        <strain evidence="3">110903Hualien_Pintung</strain>
    </source>
</reference>
<sequence>MSTWQFISELVRHGQKFLVYPSAFLDHPREISKPSDIGLEYTDIQLHTSDGVRLDCYFIRQAAQSAARLKQREEYDFPPDRTSTLVPPTTYKDPARANIIMFHGNGMNYGDLIFAAKHLVMLRCNILLLSYRGYGTSGGTPSESGIRLDAQAALEYLRTNTDLAPLPIILYGTSIGAAVAIDLASRNPTRIHALIIENTFLSLPRVVRAWPYIGVFSFLCMQRWNSAAKIPLIPARTPMLFLSGRQDEVVPRRHMEELWGIAQKRKPKKPEGESESKPALDRFESFAEGTHADTFLQPRYWDKVDNWLRAVVDSEESDMPA</sequence>
<protein>
    <submittedName>
        <fullName evidence="3">Hydrolase-4 domain-containing protein</fullName>
    </submittedName>
</protein>
<feature type="domain" description="Serine aminopeptidase S33" evidence="2">
    <location>
        <begin position="94"/>
        <end position="206"/>
    </location>
</feature>
<feature type="region of interest" description="Disordered" evidence="1">
    <location>
        <begin position="261"/>
        <end position="281"/>
    </location>
</feature>
<dbReference type="GO" id="GO:0008474">
    <property type="term" value="F:palmitoyl-(protein) hydrolase activity"/>
    <property type="evidence" value="ECO:0007669"/>
    <property type="project" value="TreeGrafter"/>
</dbReference>
<gene>
    <name evidence="3" type="ORF">HMN09_01088900</name>
</gene>
<organism evidence="3 4">
    <name type="scientific">Mycena chlorophos</name>
    <name type="common">Agaric fungus</name>
    <name type="synonym">Agaricus chlorophos</name>
    <dbReference type="NCBI Taxonomy" id="658473"/>
    <lineage>
        <taxon>Eukaryota</taxon>
        <taxon>Fungi</taxon>
        <taxon>Dikarya</taxon>
        <taxon>Basidiomycota</taxon>
        <taxon>Agaricomycotina</taxon>
        <taxon>Agaricomycetes</taxon>
        <taxon>Agaricomycetidae</taxon>
        <taxon>Agaricales</taxon>
        <taxon>Marasmiineae</taxon>
        <taxon>Mycenaceae</taxon>
        <taxon>Mycena</taxon>
    </lineage>
</organism>
<dbReference type="SUPFAM" id="SSF53474">
    <property type="entry name" value="alpha/beta-Hydrolases"/>
    <property type="match status" value="1"/>
</dbReference>
<dbReference type="Pfam" id="PF12146">
    <property type="entry name" value="Hydrolase_4"/>
    <property type="match status" value="1"/>
</dbReference>
<dbReference type="InterPro" id="IPR022742">
    <property type="entry name" value="Hydrolase_4"/>
</dbReference>
<dbReference type="AlphaFoldDB" id="A0A8H6SDA8"/>
<keyword evidence="4" id="KW-1185">Reference proteome</keyword>